<sequence>MAGVRKKGQRFYAIFKDVTGKKVERPVKARTLTEARRRANELEEVAWSRRNHLKVAPSSEPLAEVAPRFLHSIRHHASYPSIESRWRLHILPALGEMPLGVIRATDIDELLAAKRDEEYGQQTRRHLRMTVSAFFKWAKKAGLVDANPVEHVKLIPVPTPAPKAFTWEQVEALRDAAGPQWLKDLIWVAAHLALRYSELRRVTWPDVDLQQRLVAVRRSKTDQPRPAVIPAVLVPYMQEMWRRRRGQFLFSYEDGGQLPVTSPDARFKAAMKAAALVSGYELVCRRKGCGYVEASAKGKSTPCPKCGFALWPRALPARFSFKDLRSTAITRIIDMTGNPRAAQLQAAHEDIRTTLRHYHAPDLDVQREAVDRAFAAVHSTGPQGSKAST</sequence>
<dbReference type="InterPro" id="IPR044068">
    <property type="entry name" value="CB"/>
</dbReference>
<dbReference type="CDD" id="cd00397">
    <property type="entry name" value="DNA_BRE_C"/>
    <property type="match status" value="1"/>
</dbReference>
<dbReference type="Gene3D" id="1.10.443.10">
    <property type="entry name" value="Intergrase catalytic core"/>
    <property type="match status" value="1"/>
</dbReference>
<name>A0ABX7P350_9BACT</name>
<protein>
    <submittedName>
        <fullName evidence="8">Site-specific integrase</fullName>
    </submittedName>
</protein>
<gene>
    <name evidence="8" type="ORF">JY651_08120</name>
</gene>
<dbReference type="PANTHER" id="PTHR30629">
    <property type="entry name" value="PROPHAGE INTEGRASE"/>
    <property type="match status" value="1"/>
</dbReference>
<dbReference type="Proteomes" id="UP000662747">
    <property type="component" value="Chromosome"/>
</dbReference>
<dbReference type="RefSeq" id="WP_206726453.1">
    <property type="nucleotide sequence ID" value="NZ_CP071090.1"/>
</dbReference>
<dbReference type="InterPro" id="IPR011010">
    <property type="entry name" value="DNA_brk_join_enz"/>
</dbReference>
<dbReference type="PROSITE" id="PS51898">
    <property type="entry name" value="TYR_RECOMBINASE"/>
    <property type="match status" value="1"/>
</dbReference>
<evidence type="ECO:0000259" key="7">
    <source>
        <dbReference type="PROSITE" id="PS51900"/>
    </source>
</evidence>
<dbReference type="InterPro" id="IPR010998">
    <property type="entry name" value="Integrase_recombinase_N"/>
</dbReference>
<dbReference type="EMBL" id="CP071090">
    <property type="protein sequence ID" value="QSQ24893.1"/>
    <property type="molecule type" value="Genomic_DNA"/>
</dbReference>
<dbReference type="InterPro" id="IPR002104">
    <property type="entry name" value="Integrase_catalytic"/>
</dbReference>
<evidence type="ECO:0000256" key="1">
    <source>
        <dbReference type="ARBA" id="ARBA00008857"/>
    </source>
</evidence>
<proteinExistence type="inferred from homology"/>
<evidence type="ECO:0000256" key="4">
    <source>
        <dbReference type="ARBA" id="ARBA00023172"/>
    </source>
</evidence>
<accession>A0ABX7P350</accession>
<keyword evidence="3 5" id="KW-0238">DNA-binding</keyword>
<feature type="domain" description="Tyr recombinase" evidence="6">
    <location>
        <begin position="160"/>
        <end position="371"/>
    </location>
</feature>
<reference evidence="8 9" key="1">
    <citation type="submission" date="2021-02" db="EMBL/GenBank/DDBJ databases">
        <title>De Novo genome assembly of isolated myxobacteria.</title>
        <authorList>
            <person name="Stevens D.C."/>
        </authorList>
    </citation>
    <scope>NUCLEOTIDE SEQUENCE [LARGE SCALE GENOMIC DNA]</scope>
    <source>
        <strain evidence="9">SCPEA02</strain>
    </source>
</reference>
<feature type="domain" description="Core-binding (CB)" evidence="7">
    <location>
        <begin position="60"/>
        <end position="139"/>
    </location>
</feature>
<evidence type="ECO:0000256" key="3">
    <source>
        <dbReference type="ARBA" id="ARBA00023125"/>
    </source>
</evidence>
<evidence type="ECO:0000256" key="2">
    <source>
        <dbReference type="ARBA" id="ARBA00022908"/>
    </source>
</evidence>
<evidence type="ECO:0000313" key="9">
    <source>
        <dbReference type="Proteomes" id="UP000662747"/>
    </source>
</evidence>
<dbReference type="PROSITE" id="PS51900">
    <property type="entry name" value="CB"/>
    <property type="match status" value="1"/>
</dbReference>
<keyword evidence="2" id="KW-0229">DNA integration</keyword>
<evidence type="ECO:0000256" key="5">
    <source>
        <dbReference type="PROSITE-ProRule" id="PRU01248"/>
    </source>
</evidence>
<dbReference type="InterPro" id="IPR050808">
    <property type="entry name" value="Phage_Integrase"/>
</dbReference>
<dbReference type="Gene3D" id="1.10.150.130">
    <property type="match status" value="1"/>
</dbReference>
<dbReference type="InterPro" id="IPR013762">
    <property type="entry name" value="Integrase-like_cat_sf"/>
</dbReference>
<evidence type="ECO:0000259" key="6">
    <source>
        <dbReference type="PROSITE" id="PS51898"/>
    </source>
</evidence>
<dbReference type="Pfam" id="PF00589">
    <property type="entry name" value="Phage_integrase"/>
    <property type="match status" value="1"/>
</dbReference>
<evidence type="ECO:0000313" key="8">
    <source>
        <dbReference type="EMBL" id="QSQ24893.1"/>
    </source>
</evidence>
<keyword evidence="9" id="KW-1185">Reference proteome</keyword>
<dbReference type="SUPFAM" id="SSF56349">
    <property type="entry name" value="DNA breaking-rejoining enzymes"/>
    <property type="match status" value="1"/>
</dbReference>
<dbReference type="PANTHER" id="PTHR30629:SF2">
    <property type="entry name" value="PROPHAGE INTEGRASE INTS-RELATED"/>
    <property type="match status" value="1"/>
</dbReference>
<organism evidence="8 9">
    <name type="scientific">Pyxidicoccus parkwayensis</name>
    <dbReference type="NCBI Taxonomy" id="2813578"/>
    <lineage>
        <taxon>Bacteria</taxon>
        <taxon>Pseudomonadati</taxon>
        <taxon>Myxococcota</taxon>
        <taxon>Myxococcia</taxon>
        <taxon>Myxococcales</taxon>
        <taxon>Cystobacterineae</taxon>
        <taxon>Myxococcaceae</taxon>
        <taxon>Pyxidicoccus</taxon>
    </lineage>
</organism>
<comment type="similarity">
    <text evidence="1">Belongs to the 'phage' integrase family.</text>
</comment>
<keyword evidence="4" id="KW-0233">DNA recombination</keyword>